<dbReference type="InterPro" id="IPR011706">
    <property type="entry name" value="Cu-oxidase_C"/>
</dbReference>
<feature type="chain" id="PRO_5042944661" description="laccase" evidence="8">
    <location>
        <begin position="19"/>
        <end position="583"/>
    </location>
</feature>
<dbReference type="Pfam" id="PF07732">
    <property type="entry name" value="Cu-oxidase_3"/>
    <property type="match status" value="1"/>
</dbReference>
<evidence type="ECO:0000256" key="7">
    <source>
        <dbReference type="ARBA" id="ARBA00023185"/>
    </source>
</evidence>
<organism evidence="12 13">
    <name type="scientific">Pseudopithomyces chartarum</name>
    <dbReference type="NCBI Taxonomy" id="1892770"/>
    <lineage>
        <taxon>Eukaryota</taxon>
        <taxon>Fungi</taxon>
        <taxon>Dikarya</taxon>
        <taxon>Ascomycota</taxon>
        <taxon>Pezizomycotina</taxon>
        <taxon>Dothideomycetes</taxon>
        <taxon>Pleosporomycetidae</taxon>
        <taxon>Pleosporales</taxon>
        <taxon>Massarineae</taxon>
        <taxon>Didymosphaeriaceae</taxon>
        <taxon>Pseudopithomyces</taxon>
    </lineage>
</organism>
<evidence type="ECO:0000256" key="3">
    <source>
        <dbReference type="ARBA" id="ARBA00010609"/>
    </source>
</evidence>
<evidence type="ECO:0000256" key="5">
    <source>
        <dbReference type="ARBA" id="ARBA00023008"/>
    </source>
</evidence>
<evidence type="ECO:0000256" key="4">
    <source>
        <dbReference type="ARBA" id="ARBA00012297"/>
    </source>
</evidence>
<dbReference type="Pfam" id="PF07731">
    <property type="entry name" value="Cu-oxidase_2"/>
    <property type="match status" value="1"/>
</dbReference>
<feature type="domain" description="Plastocyanin-like" evidence="9">
    <location>
        <begin position="239"/>
        <end position="384"/>
    </location>
</feature>
<comment type="catalytic activity">
    <reaction evidence="1">
        <text>4 hydroquinone + O2 = 4 benzosemiquinone + 2 H2O</text>
        <dbReference type="Rhea" id="RHEA:11276"/>
        <dbReference type="ChEBI" id="CHEBI:15377"/>
        <dbReference type="ChEBI" id="CHEBI:15379"/>
        <dbReference type="ChEBI" id="CHEBI:17594"/>
        <dbReference type="ChEBI" id="CHEBI:17977"/>
        <dbReference type="EC" id="1.10.3.2"/>
    </reaction>
</comment>
<keyword evidence="6" id="KW-0325">Glycoprotein</keyword>
<feature type="signal peptide" evidence="8">
    <location>
        <begin position="1"/>
        <end position="18"/>
    </location>
</feature>
<protein>
    <recommendedName>
        <fullName evidence="4">laccase</fullName>
        <ecNumber evidence="4">1.10.3.2</ecNumber>
    </recommendedName>
</protein>
<dbReference type="EC" id="1.10.3.2" evidence="4"/>
<comment type="caution">
    <text evidence="12">The sequence shown here is derived from an EMBL/GenBank/DDBJ whole genome shotgun (WGS) entry which is preliminary data.</text>
</comment>
<keyword evidence="8" id="KW-0732">Signal</keyword>
<feature type="domain" description="Plastocyanin-like" evidence="10">
    <location>
        <begin position="460"/>
        <end position="578"/>
    </location>
</feature>
<evidence type="ECO:0000313" key="12">
    <source>
        <dbReference type="EMBL" id="KAK3210383.1"/>
    </source>
</evidence>
<dbReference type="GO" id="GO:0046274">
    <property type="term" value="P:lignin catabolic process"/>
    <property type="evidence" value="ECO:0007669"/>
    <property type="project" value="UniProtKB-KW"/>
</dbReference>
<dbReference type="PANTHER" id="PTHR11709">
    <property type="entry name" value="MULTI-COPPER OXIDASE"/>
    <property type="match status" value="1"/>
</dbReference>
<evidence type="ECO:0000256" key="6">
    <source>
        <dbReference type="ARBA" id="ARBA00023180"/>
    </source>
</evidence>
<evidence type="ECO:0000313" key="13">
    <source>
        <dbReference type="Proteomes" id="UP001280581"/>
    </source>
</evidence>
<dbReference type="EMBL" id="WVTA01000005">
    <property type="protein sequence ID" value="KAK3210383.1"/>
    <property type="molecule type" value="Genomic_DNA"/>
</dbReference>
<dbReference type="InterPro" id="IPR011707">
    <property type="entry name" value="Cu-oxidase-like_N"/>
</dbReference>
<dbReference type="GO" id="GO:0005507">
    <property type="term" value="F:copper ion binding"/>
    <property type="evidence" value="ECO:0007669"/>
    <property type="project" value="InterPro"/>
</dbReference>
<feature type="domain" description="Plastocyanin-like" evidence="11">
    <location>
        <begin position="141"/>
        <end position="227"/>
    </location>
</feature>
<comment type="cofactor">
    <cofactor evidence="2">
        <name>Cu cation</name>
        <dbReference type="ChEBI" id="CHEBI:23378"/>
    </cofactor>
</comment>
<sequence length="583" mass="63762">MRSTVIACLLTCASTALAETIPPDQYLWGAGGRPTTIVKRQTATSTSVKVADSACTHGPSTRACWSDGYSAATDFDEKWPSTGKTVTYNLELQESTCNPDGGDERPCLKINGQFPGPTIYAGKLAPRSSLYNWYSADHHKDWGDIVLINFKNSVRDNGTGIHWHGMRQLTSCAQDGVGGITECPLAPGDTKTYSLIATQFGTSWYHSHFSAQYGDGAFGAIVINGPASSNYDYDLGPYIVGDWYYKTSWQMGLLAHSSLQSGGPPPPADTIIINGTNINGDKGAYARTFGLIKGKKYRLRIINTSADNTLRVSLDNHKFTVITSDLVPVKPWVTDSLLITIGQRYDVIFTANQDAGTYWFRASSIASCASLQSKPDALSIFAYQDAPDPNALPVSTSVTLPTDCNEPANSNLVPWVKNTVDQTAFMNQVKNLTFDLTRTVTTNGENIVMWSVNLTAIDINWDVPTLQYVADKNTDYPATYNLIELPTPDIWTYWIIQEPPNTPVPIPHPIHLHGHDFYVLGRGNGQFDPATSPAGLTWENPTRRDVALLPGGGWLAIAFPTDNPGAWLLHCHIAWHLEDVVVP</sequence>
<evidence type="ECO:0000259" key="11">
    <source>
        <dbReference type="Pfam" id="PF07732"/>
    </source>
</evidence>
<dbReference type="InterPro" id="IPR008972">
    <property type="entry name" value="Cupredoxin"/>
</dbReference>
<dbReference type="CDD" id="cd13880">
    <property type="entry name" value="CuRO_2_MaLCC_like"/>
    <property type="match status" value="1"/>
</dbReference>
<evidence type="ECO:0000256" key="8">
    <source>
        <dbReference type="SAM" id="SignalP"/>
    </source>
</evidence>
<evidence type="ECO:0000256" key="2">
    <source>
        <dbReference type="ARBA" id="ARBA00001935"/>
    </source>
</evidence>
<evidence type="ECO:0000259" key="10">
    <source>
        <dbReference type="Pfam" id="PF07731"/>
    </source>
</evidence>
<dbReference type="AlphaFoldDB" id="A0AAN6LZ15"/>
<keyword evidence="5" id="KW-0186">Copper</keyword>
<evidence type="ECO:0000259" key="9">
    <source>
        <dbReference type="Pfam" id="PF00394"/>
    </source>
</evidence>
<dbReference type="CDD" id="cd13854">
    <property type="entry name" value="CuRO_1_MaLCC_like"/>
    <property type="match status" value="1"/>
</dbReference>
<dbReference type="Pfam" id="PF00394">
    <property type="entry name" value="Cu-oxidase"/>
    <property type="match status" value="1"/>
</dbReference>
<dbReference type="SUPFAM" id="SSF49503">
    <property type="entry name" value="Cupredoxins"/>
    <property type="match status" value="3"/>
</dbReference>
<evidence type="ECO:0000256" key="1">
    <source>
        <dbReference type="ARBA" id="ARBA00000349"/>
    </source>
</evidence>
<dbReference type="GO" id="GO:0052716">
    <property type="term" value="F:hydroquinone:oxygen oxidoreductase activity"/>
    <property type="evidence" value="ECO:0007669"/>
    <property type="project" value="UniProtKB-EC"/>
</dbReference>
<dbReference type="Gene3D" id="2.60.40.420">
    <property type="entry name" value="Cupredoxins - blue copper proteins"/>
    <property type="match status" value="3"/>
</dbReference>
<dbReference type="InterPro" id="IPR045087">
    <property type="entry name" value="Cu-oxidase_fam"/>
</dbReference>
<comment type="similarity">
    <text evidence="3">Belongs to the multicopper oxidase family.</text>
</comment>
<name>A0AAN6LZ15_9PLEO</name>
<gene>
    <name evidence="12" type="ORF">GRF29_44g2571027</name>
</gene>
<dbReference type="CDD" id="cd13901">
    <property type="entry name" value="CuRO_3_MaLCC_like"/>
    <property type="match status" value="1"/>
</dbReference>
<accession>A0AAN6LZ15</accession>
<dbReference type="Proteomes" id="UP001280581">
    <property type="component" value="Unassembled WGS sequence"/>
</dbReference>
<dbReference type="FunFam" id="2.60.40.420:FF:000045">
    <property type="entry name" value="Laccase 2"/>
    <property type="match status" value="1"/>
</dbReference>
<reference evidence="12 13" key="1">
    <citation type="submission" date="2021-02" db="EMBL/GenBank/DDBJ databases">
        <title>Genome assembly of Pseudopithomyces chartarum.</title>
        <authorList>
            <person name="Jauregui R."/>
            <person name="Singh J."/>
            <person name="Voisey C."/>
        </authorList>
    </citation>
    <scope>NUCLEOTIDE SEQUENCE [LARGE SCALE GENOMIC DNA]</scope>
    <source>
        <strain evidence="12 13">AGR01</strain>
    </source>
</reference>
<dbReference type="InterPro" id="IPR001117">
    <property type="entry name" value="Cu-oxidase_2nd"/>
</dbReference>
<dbReference type="PANTHER" id="PTHR11709:SF87">
    <property type="entry name" value="LACCASE"/>
    <property type="match status" value="1"/>
</dbReference>
<proteinExistence type="inferred from homology"/>
<keyword evidence="7" id="KW-0439">Lignin degradation</keyword>
<keyword evidence="13" id="KW-1185">Reference proteome</keyword>